<dbReference type="Pfam" id="PF12247">
    <property type="entry name" value="MKT1_N"/>
    <property type="match status" value="1"/>
</dbReference>
<feature type="domain" description="XPG N-terminal" evidence="3">
    <location>
        <begin position="1"/>
        <end position="106"/>
    </location>
</feature>
<dbReference type="PANTHER" id="PTHR11081">
    <property type="entry name" value="FLAP ENDONUCLEASE FAMILY MEMBER"/>
    <property type="match status" value="1"/>
</dbReference>
<evidence type="ECO:0000256" key="1">
    <source>
        <dbReference type="ARBA" id="ARBA00022845"/>
    </source>
</evidence>
<dbReference type="GO" id="GO:0003730">
    <property type="term" value="F:mRNA 3'-UTR binding"/>
    <property type="evidence" value="ECO:0007669"/>
    <property type="project" value="TreeGrafter"/>
</dbReference>
<keyword evidence="5" id="KW-1185">Reference proteome</keyword>
<dbReference type="SUPFAM" id="SSF88723">
    <property type="entry name" value="PIN domain-like"/>
    <property type="match status" value="1"/>
</dbReference>
<dbReference type="InterPro" id="IPR022040">
    <property type="entry name" value="MKT1_N"/>
</dbReference>
<protein>
    <submittedName>
        <fullName evidence="4">XPG I-region protein</fullName>
    </submittedName>
</protein>
<dbReference type="InterPro" id="IPR022039">
    <property type="entry name" value="MKT1_C"/>
</dbReference>
<evidence type="ECO:0000256" key="2">
    <source>
        <dbReference type="ARBA" id="ARBA00024023"/>
    </source>
</evidence>
<reference evidence="4 5" key="1">
    <citation type="journal article" date="2016" name="Mol. Biol. Evol.">
        <title>Comparative Genomics of Early-Diverging Mushroom-Forming Fungi Provides Insights into the Origins of Lignocellulose Decay Capabilities.</title>
        <authorList>
            <person name="Nagy L.G."/>
            <person name="Riley R."/>
            <person name="Tritt A."/>
            <person name="Adam C."/>
            <person name="Daum C."/>
            <person name="Floudas D."/>
            <person name="Sun H."/>
            <person name="Yadav J.S."/>
            <person name="Pangilinan J."/>
            <person name="Larsson K.H."/>
            <person name="Matsuura K."/>
            <person name="Barry K."/>
            <person name="Labutti K."/>
            <person name="Kuo R."/>
            <person name="Ohm R.A."/>
            <person name="Bhattacharya S.S."/>
            <person name="Shirouzu T."/>
            <person name="Yoshinaga Y."/>
            <person name="Martin F.M."/>
            <person name="Grigoriev I.V."/>
            <person name="Hibbett D.S."/>
        </authorList>
    </citation>
    <scope>NUCLEOTIDE SEQUENCE [LARGE SCALE GENOMIC DNA]</scope>
    <source>
        <strain evidence="4 5">HHB12733</strain>
    </source>
</reference>
<dbReference type="FunCoup" id="A0A165C2W2">
    <property type="interactions" value="310"/>
</dbReference>
<name>A0A165C2W2_9BASI</name>
<dbReference type="PANTHER" id="PTHR11081:SF32">
    <property type="entry name" value="POST-TRANSCRIPTIONAL REGULATOR MKT1"/>
    <property type="match status" value="1"/>
</dbReference>
<dbReference type="GO" id="GO:0006417">
    <property type="term" value="P:regulation of translation"/>
    <property type="evidence" value="ECO:0007669"/>
    <property type="project" value="UniProtKB-KW"/>
</dbReference>
<evidence type="ECO:0000313" key="5">
    <source>
        <dbReference type="Proteomes" id="UP000076842"/>
    </source>
</evidence>
<gene>
    <name evidence="4" type="ORF">CALCODRAFT_504995</name>
</gene>
<accession>A0A165C2W2</accession>
<dbReference type="STRING" id="1353952.A0A165C2W2"/>
<dbReference type="InterPro" id="IPR006084">
    <property type="entry name" value="XPG/Rad2"/>
</dbReference>
<dbReference type="Pfam" id="PF12246">
    <property type="entry name" value="MKT1_C"/>
    <property type="match status" value="1"/>
</dbReference>
<organism evidence="4 5">
    <name type="scientific">Calocera cornea HHB12733</name>
    <dbReference type="NCBI Taxonomy" id="1353952"/>
    <lineage>
        <taxon>Eukaryota</taxon>
        <taxon>Fungi</taxon>
        <taxon>Dikarya</taxon>
        <taxon>Basidiomycota</taxon>
        <taxon>Agaricomycotina</taxon>
        <taxon>Dacrymycetes</taxon>
        <taxon>Dacrymycetales</taxon>
        <taxon>Dacrymycetaceae</taxon>
        <taxon>Calocera</taxon>
    </lineage>
</organism>
<dbReference type="InParanoid" id="A0A165C2W2"/>
<dbReference type="SMART" id="SM00485">
    <property type="entry name" value="XPGN"/>
    <property type="match status" value="1"/>
</dbReference>
<comment type="similarity">
    <text evidence="2">Belongs to the XPG/RAD2 endonuclease family.</text>
</comment>
<dbReference type="OrthoDB" id="17262at2759"/>
<dbReference type="EMBL" id="KV424216">
    <property type="protein sequence ID" value="KZT50168.1"/>
    <property type="molecule type" value="Genomic_DNA"/>
</dbReference>
<dbReference type="InterPro" id="IPR029060">
    <property type="entry name" value="PIN-like_dom_sf"/>
</dbReference>
<dbReference type="Pfam" id="PF00752">
    <property type="entry name" value="XPG_N"/>
    <property type="match status" value="1"/>
</dbReference>
<dbReference type="InterPro" id="IPR006085">
    <property type="entry name" value="XPG_DNA_repair_N"/>
</dbReference>
<dbReference type="AlphaFoldDB" id="A0A165C2W2"/>
<dbReference type="Gene3D" id="3.40.50.1010">
    <property type="entry name" value="5'-nuclease"/>
    <property type="match status" value="1"/>
</dbReference>
<dbReference type="CDD" id="cd09858">
    <property type="entry name" value="PIN_MKT1"/>
    <property type="match status" value="1"/>
</dbReference>
<dbReference type="Proteomes" id="UP000076842">
    <property type="component" value="Unassembled WGS sequence"/>
</dbReference>
<sequence length="796" mass="88843">MPVRHLDAYLADCQQVHTLPLSALTETRLGIDASLYLSRLLQNPTTREPFLTATGGLPLSLTQRIETDLRILEKLRIKPVFVFPGLAPNSAKKGGGAGKYPNQAVHFSPLVNASQFDMMRARSEAWDLYEKGKVSEATAAFEAKPASHVVQWDLWRAVLRIFRHRNVDFMIAPYTATAQLIYLYKHPKAYVHSIWGATETLLYNGVDKLILSVTFSSQTFTYCTKSAILAEMSLSPTQFLDVGILAGFDDLIAPPFPPTQNDMTLKPVLDMVKFYKSGHAAASAFFHDHQVKSTQYIDTFARARAVITFALVLSSDGVVVPLPLTQIPPTPPTPAKNASDPSAPPPVATAADIPQDLHEIFTHRLPDEVYYYLSRGLVSPQPLNWLTSGHISEPPPLDNGENQEYRRFVKEVISEGATCPRAVSLALLSSAINSWWAGRKITSSYWYDAGVPPQPGRHDKLVPHSGKDTLMQIERCVAWWNVPCFIVEEELRRQNSSTIDFQLCLGATSQEKLAARTRAKPSQTHPLDKKDEVVANVIWRFLELRGFLVSTTHMHTPLGRAMYSSSKASRVNDKFQEPLYLFLELVRAGVMHGNLWSGRAYSGGPSFGDDAEKRSMLLVMRVLSIVPLNFKQEPWKGPLSRELLVFNSFLHSLSRSLRSLVELTSMNMLLRGDARRARDDLLDVALSLPFQADVNTGFGILGKTYLDALVALKGGRVEESEKDTDEVKDAKEQALGICDDNFDNVKYPRYEVERGFRFWDAAYAAIKSLEAANEAVSPELVVEFDAAQAWLHPMRP</sequence>
<evidence type="ECO:0000313" key="4">
    <source>
        <dbReference type="EMBL" id="KZT50168.1"/>
    </source>
</evidence>
<evidence type="ECO:0000259" key="3">
    <source>
        <dbReference type="SMART" id="SM00485"/>
    </source>
</evidence>
<keyword evidence="1" id="KW-0810">Translation regulation</keyword>
<dbReference type="GO" id="GO:0004518">
    <property type="term" value="F:nuclease activity"/>
    <property type="evidence" value="ECO:0007669"/>
    <property type="project" value="InterPro"/>
</dbReference>
<proteinExistence type="inferred from homology"/>